<sequence>MGLNRAWRERSALVACGLLLTACTATDHGTRTGEPPAPAHGSNGSPAGDESLRAPGAQADPAGFPRTTAQARALVRKVIADPELIGPDAERGTPYESDPATWAVLDDGCTWRRERLPGDVLATLTRHFEMPDGHGRTARLTATVTVHRTALQAAWEQAGVLDEAMACPQQTLRPGERLTGLRSSAFAFGEGSNDYSDDELKERGQCRDERGGPYAYFWTQAAFGPVVLSTSSCGGRDEDSDPFARSASASMVRMLGRAKAEIGGPAARRTGTSAPGAGAGGA</sequence>
<name>A0A919GKH5_9ACTN</name>
<proteinExistence type="predicted"/>
<evidence type="ECO:0000313" key="2">
    <source>
        <dbReference type="EMBL" id="GHH86287.1"/>
    </source>
</evidence>
<feature type="compositionally biased region" description="Low complexity" evidence="1">
    <location>
        <begin position="266"/>
        <end position="276"/>
    </location>
</feature>
<dbReference type="Proteomes" id="UP000603708">
    <property type="component" value="Unassembled WGS sequence"/>
</dbReference>
<protein>
    <recommendedName>
        <fullName evidence="4">Lipoprotein</fullName>
    </recommendedName>
</protein>
<reference evidence="2" key="1">
    <citation type="journal article" date="2014" name="Int. J. Syst. Evol. Microbiol.">
        <title>Complete genome sequence of Corynebacterium casei LMG S-19264T (=DSM 44701T), isolated from a smear-ripened cheese.</title>
        <authorList>
            <consortium name="US DOE Joint Genome Institute (JGI-PGF)"/>
            <person name="Walter F."/>
            <person name="Albersmeier A."/>
            <person name="Kalinowski J."/>
            <person name="Ruckert C."/>
        </authorList>
    </citation>
    <scope>NUCLEOTIDE SEQUENCE</scope>
    <source>
        <strain evidence="2">JCM 5069</strain>
    </source>
</reference>
<evidence type="ECO:0000256" key="1">
    <source>
        <dbReference type="SAM" id="MobiDB-lite"/>
    </source>
</evidence>
<gene>
    <name evidence="2" type="ORF">GCM10018793_57570</name>
</gene>
<organism evidence="2 3">
    <name type="scientific">Streptomyces sulfonofaciens</name>
    <dbReference type="NCBI Taxonomy" id="68272"/>
    <lineage>
        <taxon>Bacteria</taxon>
        <taxon>Bacillati</taxon>
        <taxon>Actinomycetota</taxon>
        <taxon>Actinomycetes</taxon>
        <taxon>Kitasatosporales</taxon>
        <taxon>Streptomycetaceae</taxon>
        <taxon>Streptomyces</taxon>
    </lineage>
</organism>
<keyword evidence="3" id="KW-1185">Reference proteome</keyword>
<feature type="region of interest" description="Disordered" evidence="1">
    <location>
        <begin position="27"/>
        <end position="64"/>
    </location>
</feature>
<reference evidence="2" key="2">
    <citation type="submission" date="2020-09" db="EMBL/GenBank/DDBJ databases">
        <authorList>
            <person name="Sun Q."/>
            <person name="Ohkuma M."/>
        </authorList>
    </citation>
    <scope>NUCLEOTIDE SEQUENCE</scope>
    <source>
        <strain evidence="2">JCM 5069</strain>
    </source>
</reference>
<accession>A0A919GKH5</accession>
<feature type="region of interest" description="Disordered" evidence="1">
    <location>
        <begin position="260"/>
        <end position="282"/>
    </location>
</feature>
<comment type="caution">
    <text evidence="2">The sequence shown here is derived from an EMBL/GenBank/DDBJ whole genome shotgun (WGS) entry which is preliminary data.</text>
</comment>
<evidence type="ECO:0000313" key="3">
    <source>
        <dbReference type="Proteomes" id="UP000603708"/>
    </source>
</evidence>
<dbReference type="PROSITE" id="PS51257">
    <property type="entry name" value="PROKAR_LIPOPROTEIN"/>
    <property type="match status" value="1"/>
</dbReference>
<dbReference type="AlphaFoldDB" id="A0A919GKH5"/>
<dbReference type="EMBL" id="BNCD01000022">
    <property type="protein sequence ID" value="GHH86287.1"/>
    <property type="molecule type" value="Genomic_DNA"/>
</dbReference>
<dbReference type="RefSeq" id="WP_189937054.1">
    <property type="nucleotide sequence ID" value="NZ_BNCD01000022.1"/>
</dbReference>
<evidence type="ECO:0008006" key="4">
    <source>
        <dbReference type="Google" id="ProtNLM"/>
    </source>
</evidence>